<keyword evidence="2" id="KW-0732">Signal</keyword>
<evidence type="ECO:0000256" key="1">
    <source>
        <dbReference type="ARBA" id="ARBA00009820"/>
    </source>
</evidence>
<dbReference type="EMBL" id="QNUL01000001">
    <property type="protein sequence ID" value="REA64236.1"/>
    <property type="molecule type" value="Genomic_DNA"/>
</dbReference>
<evidence type="ECO:0000313" key="3">
    <source>
        <dbReference type="EMBL" id="REA64236.1"/>
    </source>
</evidence>
<reference evidence="3 4" key="1">
    <citation type="submission" date="2018-07" db="EMBL/GenBank/DDBJ databases">
        <title>Dyadobacter roseus sp. nov., isolated from rose rhizosphere soil.</title>
        <authorList>
            <person name="Chen L."/>
        </authorList>
    </citation>
    <scope>NUCLEOTIDE SEQUENCE [LARGE SCALE GENOMIC DNA]</scope>
    <source>
        <strain evidence="3 4">RS19</strain>
    </source>
</reference>
<keyword evidence="4" id="KW-1185">Reference proteome</keyword>
<dbReference type="AlphaFoldDB" id="A0A3D8YHD3"/>
<dbReference type="RefSeq" id="WP_115828844.1">
    <property type="nucleotide sequence ID" value="NZ_QNUL01000001.1"/>
</dbReference>
<feature type="signal peptide" evidence="2">
    <location>
        <begin position="1"/>
        <end position="33"/>
    </location>
</feature>
<comment type="similarity">
    <text evidence="1">Belongs to the TolB family.</text>
</comment>
<evidence type="ECO:0000256" key="2">
    <source>
        <dbReference type="SAM" id="SignalP"/>
    </source>
</evidence>
<name>A0A3D8YHD3_9BACT</name>
<dbReference type="Gene3D" id="2.120.10.30">
    <property type="entry name" value="TolB, C-terminal domain"/>
    <property type="match status" value="1"/>
</dbReference>
<sequence length="319" mass="36197">MIRQPILHRHFLSGCCKRVLAALLVFYALDSSAQVKKDTTSYVQTLDIYSGKTDTVMAVKTHFEAPNWHRDNYLILNSKGKIYTLDLPSKKLAQLNTGFADQSNNDHGISPDGKWLVISHNDKKDPSPKPYKSAIYVLPIEGGEPRRITPEVPSFWHGWAPNGKTLAYCAERNGNFDIYTIGIDGGTEKRLTTEEGLDDGPDYSPDGKYIYFNSYRTGHMQIWRMHTDGSNPEQLTFDTNSNWFAHPSPDNKWIVYIAYTSDQKQSHLFGKDVKLRLMNLQTKEIKDLTPVFYGGQGTINVPSWSPDSKKFAFVSYSVQ</sequence>
<protein>
    <submittedName>
        <fullName evidence="3">Transporter</fullName>
    </submittedName>
</protein>
<dbReference type="PANTHER" id="PTHR36842">
    <property type="entry name" value="PROTEIN TOLB HOMOLOG"/>
    <property type="match status" value="1"/>
</dbReference>
<dbReference type="PANTHER" id="PTHR36842:SF1">
    <property type="entry name" value="PROTEIN TOLB"/>
    <property type="match status" value="1"/>
</dbReference>
<accession>A0A3D8YHD3</accession>
<proteinExistence type="inferred from homology"/>
<dbReference type="InterPro" id="IPR011659">
    <property type="entry name" value="WD40"/>
</dbReference>
<dbReference type="Proteomes" id="UP000256373">
    <property type="component" value="Unassembled WGS sequence"/>
</dbReference>
<dbReference type="SUPFAM" id="SSF82171">
    <property type="entry name" value="DPP6 N-terminal domain-like"/>
    <property type="match status" value="1"/>
</dbReference>
<gene>
    <name evidence="3" type="ORF">DSL64_01395</name>
</gene>
<feature type="chain" id="PRO_5017706183" evidence="2">
    <location>
        <begin position="34"/>
        <end position="319"/>
    </location>
</feature>
<comment type="caution">
    <text evidence="3">The sequence shown here is derived from an EMBL/GenBank/DDBJ whole genome shotgun (WGS) entry which is preliminary data.</text>
</comment>
<dbReference type="Pfam" id="PF07676">
    <property type="entry name" value="PD40"/>
    <property type="match status" value="3"/>
</dbReference>
<dbReference type="InterPro" id="IPR011042">
    <property type="entry name" value="6-blade_b-propeller_TolB-like"/>
</dbReference>
<dbReference type="OrthoDB" id="8432779at2"/>
<organism evidence="3 4">
    <name type="scientific">Dyadobacter luteus</name>
    <dbReference type="NCBI Taxonomy" id="2259619"/>
    <lineage>
        <taxon>Bacteria</taxon>
        <taxon>Pseudomonadati</taxon>
        <taxon>Bacteroidota</taxon>
        <taxon>Cytophagia</taxon>
        <taxon>Cytophagales</taxon>
        <taxon>Spirosomataceae</taxon>
        <taxon>Dyadobacter</taxon>
    </lineage>
</organism>
<evidence type="ECO:0000313" key="4">
    <source>
        <dbReference type="Proteomes" id="UP000256373"/>
    </source>
</evidence>